<dbReference type="Gene3D" id="3.90.550.10">
    <property type="entry name" value="Spore Coat Polysaccharide Biosynthesis Protein SpsA, Chain A"/>
    <property type="match status" value="1"/>
</dbReference>
<reference evidence="1" key="1">
    <citation type="submission" date="2022-11" db="EMBL/GenBank/DDBJ databases">
        <title>The characterization of three novel Bacteroidetes species and genomic analysis of their roles in tidal elemental geochemical cycles.</title>
        <authorList>
            <person name="Ma K.-J."/>
        </authorList>
    </citation>
    <scope>NUCLEOTIDE SEQUENCE</scope>
    <source>
        <strain evidence="1">M415</strain>
    </source>
</reference>
<dbReference type="NCBIfam" id="TIGR04282">
    <property type="entry name" value="glyco_like_cofC"/>
    <property type="match status" value="1"/>
</dbReference>
<protein>
    <submittedName>
        <fullName evidence="1">TIGR04282 family arsenosugar biosynthesis glycosyltransferase</fullName>
    </submittedName>
</protein>
<dbReference type="InterPro" id="IPR018641">
    <property type="entry name" value="Trfase_1_rSAM/seldom-assoc"/>
</dbReference>
<dbReference type="SUPFAM" id="SSF53448">
    <property type="entry name" value="Nucleotide-diphospho-sugar transferases"/>
    <property type="match status" value="1"/>
</dbReference>
<proteinExistence type="predicted"/>
<dbReference type="PANTHER" id="PTHR36529:SF1">
    <property type="entry name" value="GLYCOSYLTRANSFERASE"/>
    <property type="match status" value="1"/>
</dbReference>
<accession>A0AAE3MHZ2</accession>
<gene>
    <name evidence="1" type="ORF">OO016_00855</name>
</gene>
<keyword evidence="2" id="KW-1185">Reference proteome</keyword>
<dbReference type="AlphaFoldDB" id="A0AAE3MHZ2"/>
<dbReference type="EMBL" id="JAPFQP010000001">
    <property type="protein sequence ID" value="MCX2718135.1"/>
    <property type="molecule type" value="Genomic_DNA"/>
</dbReference>
<dbReference type="Pfam" id="PF09837">
    <property type="entry name" value="DUF2064"/>
    <property type="match status" value="1"/>
</dbReference>
<evidence type="ECO:0000313" key="1">
    <source>
        <dbReference type="EMBL" id="MCX2718135.1"/>
    </source>
</evidence>
<dbReference type="Proteomes" id="UP001207116">
    <property type="component" value="Unassembled WGS sequence"/>
</dbReference>
<name>A0AAE3MHZ2_9FLAO</name>
<organism evidence="1 2">
    <name type="scientific">Lentiprolixibacter aurantiacus</name>
    <dbReference type="NCBI Taxonomy" id="2993939"/>
    <lineage>
        <taxon>Bacteria</taxon>
        <taxon>Pseudomonadati</taxon>
        <taxon>Bacteroidota</taxon>
        <taxon>Flavobacteriia</taxon>
        <taxon>Flavobacteriales</taxon>
        <taxon>Flavobacteriaceae</taxon>
        <taxon>Lentiprolixibacter</taxon>
    </lineage>
</organism>
<comment type="caution">
    <text evidence="1">The sequence shown here is derived from an EMBL/GenBank/DDBJ whole genome shotgun (WGS) entry which is preliminary data.</text>
</comment>
<dbReference type="PANTHER" id="PTHR36529">
    <property type="entry name" value="SLL1095 PROTEIN"/>
    <property type="match status" value="1"/>
</dbReference>
<sequence>MPKKCIRLNTRKLEKDNLLLIFTRNPELGKCKTRLASVIGNESALEIYKFLLARTSEITKGLEADKAVFYSDNVVVDDLWDNQHYNKREQRGQDLGERMLNAFQWGFEQGYQKILIIGSDLYDLSSEDLKTAFKALEKNEFVIGPASDGGYYLLGMKQLKKELFQDKSWGKASVLEDTLKDLKGQSLQLLEIRNDVDLYEDIKDIDVFQKFLKKTYDQ</sequence>
<evidence type="ECO:0000313" key="2">
    <source>
        <dbReference type="Proteomes" id="UP001207116"/>
    </source>
</evidence>
<dbReference type="InterPro" id="IPR029044">
    <property type="entry name" value="Nucleotide-diphossugar_trans"/>
</dbReference>